<feature type="region of interest" description="Disordered" evidence="4">
    <location>
        <begin position="105"/>
        <end position="139"/>
    </location>
</feature>
<dbReference type="Proteomes" id="UP000324800">
    <property type="component" value="Unassembled WGS sequence"/>
</dbReference>
<dbReference type="Pfam" id="PF25474">
    <property type="entry name" value="TPR_TmcB"/>
    <property type="match status" value="1"/>
</dbReference>
<keyword evidence="5" id="KW-0472">Membrane</keyword>
<protein>
    <recommendedName>
        <fullName evidence="6">TmcB/TmcC TPR repeats domain-containing protein</fullName>
    </recommendedName>
</protein>
<keyword evidence="2" id="KW-0479">Metal-binding</keyword>
<evidence type="ECO:0000256" key="2">
    <source>
        <dbReference type="ARBA" id="ARBA00022723"/>
    </source>
</evidence>
<dbReference type="SUPFAM" id="SSF47188">
    <property type="entry name" value="Hemerythrin-like"/>
    <property type="match status" value="1"/>
</dbReference>
<gene>
    <name evidence="7" type="ORF">EZS28_005754</name>
</gene>
<evidence type="ECO:0000256" key="1">
    <source>
        <dbReference type="ARBA" id="ARBA00010587"/>
    </source>
</evidence>
<dbReference type="AlphaFoldDB" id="A0A5J4WW40"/>
<feature type="transmembrane region" description="Helical" evidence="5">
    <location>
        <begin position="579"/>
        <end position="606"/>
    </location>
</feature>
<evidence type="ECO:0000256" key="4">
    <source>
        <dbReference type="SAM" id="MobiDB-lite"/>
    </source>
</evidence>
<keyword evidence="5" id="KW-1133">Transmembrane helix</keyword>
<dbReference type="Gene3D" id="1.20.120.50">
    <property type="entry name" value="Hemerythrin-like"/>
    <property type="match status" value="1"/>
</dbReference>
<evidence type="ECO:0000313" key="7">
    <source>
        <dbReference type="EMBL" id="KAA6398716.1"/>
    </source>
</evidence>
<dbReference type="GO" id="GO:0046872">
    <property type="term" value="F:metal ion binding"/>
    <property type="evidence" value="ECO:0007669"/>
    <property type="project" value="UniProtKB-KW"/>
</dbReference>
<organism evidence="7 8">
    <name type="scientific">Streblomastix strix</name>
    <dbReference type="NCBI Taxonomy" id="222440"/>
    <lineage>
        <taxon>Eukaryota</taxon>
        <taxon>Metamonada</taxon>
        <taxon>Preaxostyla</taxon>
        <taxon>Oxymonadida</taxon>
        <taxon>Streblomastigidae</taxon>
        <taxon>Streblomastix</taxon>
    </lineage>
</organism>
<reference evidence="7 8" key="1">
    <citation type="submission" date="2019-03" db="EMBL/GenBank/DDBJ databases">
        <title>Single cell metagenomics reveals metabolic interactions within the superorganism composed of flagellate Streblomastix strix and complex community of Bacteroidetes bacteria on its surface.</title>
        <authorList>
            <person name="Treitli S.C."/>
            <person name="Kolisko M."/>
            <person name="Husnik F."/>
            <person name="Keeling P."/>
            <person name="Hampl V."/>
        </authorList>
    </citation>
    <scope>NUCLEOTIDE SEQUENCE [LARGE SCALE GENOMIC DNA]</scope>
    <source>
        <strain evidence="7">ST1C</strain>
    </source>
</reference>
<accession>A0A5J4WW40</accession>
<comment type="caution">
    <text evidence="7">The sequence shown here is derived from an EMBL/GenBank/DDBJ whole genome shotgun (WGS) entry which is preliminary data.</text>
</comment>
<dbReference type="EMBL" id="SNRW01000898">
    <property type="protein sequence ID" value="KAA6398716.1"/>
    <property type="molecule type" value="Genomic_DNA"/>
</dbReference>
<evidence type="ECO:0000256" key="3">
    <source>
        <dbReference type="ARBA" id="ARBA00023004"/>
    </source>
</evidence>
<feature type="transmembrane region" description="Helical" evidence="5">
    <location>
        <begin position="160"/>
        <end position="182"/>
    </location>
</feature>
<evidence type="ECO:0000259" key="6">
    <source>
        <dbReference type="Pfam" id="PF25474"/>
    </source>
</evidence>
<evidence type="ECO:0000313" key="8">
    <source>
        <dbReference type="Proteomes" id="UP000324800"/>
    </source>
</evidence>
<feature type="region of interest" description="Disordered" evidence="4">
    <location>
        <begin position="1049"/>
        <end position="1073"/>
    </location>
</feature>
<feature type="region of interest" description="Disordered" evidence="4">
    <location>
        <begin position="482"/>
        <end position="504"/>
    </location>
</feature>
<keyword evidence="5" id="KW-0812">Transmembrane</keyword>
<feature type="transmembrane region" description="Helical" evidence="5">
    <location>
        <begin position="618"/>
        <end position="637"/>
    </location>
</feature>
<name>A0A5J4WW40_9EUKA</name>
<keyword evidence="3" id="KW-0408">Iron</keyword>
<dbReference type="InterPro" id="IPR035938">
    <property type="entry name" value="Hemerythrin-like_sf"/>
</dbReference>
<comment type="similarity">
    <text evidence="1">Belongs to the hemerythrin family.</text>
</comment>
<feature type="domain" description="TmcB/TmcC TPR repeats" evidence="6">
    <location>
        <begin position="6"/>
        <end position="100"/>
    </location>
</feature>
<dbReference type="InterPro" id="IPR057352">
    <property type="entry name" value="TPR_TmcB/C"/>
</dbReference>
<feature type="transmembrane region" description="Helical" evidence="5">
    <location>
        <begin position="830"/>
        <end position="852"/>
    </location>
</feature>
<sequence length="1169" mass="131548">VGLRLKLAKAQRGHELACAYLQQAYLMLTKETVDLDRVMQFLDKAIEHESEAHEIFDELLSVHSGSTHVLRSYGALLRDIYRDDETALMMFNEANAIEEETIIGAGNQGGSHQGGTGHQMEQKSIQSSRGQSKKVGNKNGRVFSGANGLSKDKENLIPMFLPLIFSCMVINSFAIILAFVLANITFQEGTSTAQTINSCTDLTVTCFDAILYAKFFTTYYDVQDTSLGISLEGISCIPSMELTKTILKEMSSQIKEYVHDAYTTTEDSNEFASWEDNDYIYQIHFDFIKIAGIDNKFELNTMWESVTNGIDLFSSLSNIFKDFSSDWWDQNLVASISWQNFINTNIPVIVSEALKRVCGEYSDNSDQESTQAIIVSIVISALAIISPIVIMIIEFVRTITKLRKERHLVFINFCMTEKEELLRLKKRLDDAMKDENEDDAMHDHTFSISHTMTSEAEQQSVNNEQQADQDVVDVDIANELLDVDVDDNQEGNQNNNNKQEDELNLEKQKEQKEIKEGGNDAQQVIVGDQQQQVQQQGEEKKAEDGIDAELLAEQEEDEERRQDLTQRISKVKQFIPNNFYIRVIVGFTIIVIFPIAFTVIAVLSAINTVSYSHLIFLTGYRTGLMGICIMEVLNIAVPLRYNMELHQFVCQYSTNPVWNDQSHMSTNRIEQQELLKGSLQFVSSINQLVMQGSNSEYITASGDSFIDNRNCKRSLIAGSETMEIQYGATQCFENREGDCDIENRVYGITGEFKGLEALFALFSTNIITVYSANISADRTSDPTSGSSLREINPQSPEVQSLMSLMLFDMSGGLTQYRSAVIKTVDESNSLFNTLLILFFVFGIVAILCGYFLCIVPTKSILYSVARGTSKMKDLDPAIDAALRTGMGAAGWKDEYTSDCPRFDREHQAVLLYLALACGSIDTTMHVRDKVQEMSTSFVLSEQTSAIVHECEHLFMIKHTHHGNGAAAEDEGENEDQEALRKRKRKAIEGSLRMLLTSTFLCFEDEEKLIIHYQVPNSHKNPHFKQHATLARKLQSEILQICAILRGKGKQKGKQGQKEEKLNKNQAGQQQSDIPASHAKTLMQMYSGWLLDHVDRIDRELHAILVGKAPQSELEKEIIMGNCGDKVGKGTKHNFKIPHSLVQFLDSENASIQDRAAFERVLKALSIRLK</sequence>
<feature type="compositionally biased region" description="Gly residues" evidence="4">
    <location>
        <begin position="106"/>
        <end position="117"/>
    </location>
</feature>
<evidence type="ECO:0000256" key="5">
    <source>
        <dbReference type="SAM" id="Phobius"/>
    </source>
</evidence>
<proteinExistence type="inferred from homology"/>
<feature type="transmembrane region" description="Helical" evidence="5">
    <location>
        <begin position="372"/>
        <end position="396"/>
    </location>
</feature>
<feature type="non-terminal residue" evidence="7">
    <location>
        <position position="1"/>
    </location>
</feature>